<name>A7I5C9_METB6</name>
<dbReference type="STRING" id="456442.Mboo_0421"/>
<dbReference type="InterPro" id="IPR017900">
    <property type="entry name" value="4Fe4S_Fe_S_CS"/>
</dbReference>
<protein>
    <submittedName>
        <fullName evidence="6">4Fe-4S ferredoxin, iron-sulfur binding domain protein</fullName>
    </submittedName>
</protein>
<dbReference type="PANTHER" id="PTHR43687">
    <property type="entry name" value="ADENYLYLSULFATE REDUCTASE, BETA SUBUNIT"/>
    <property type="match status" value="1"/>
</dbReference>
<dbReference type="GeneID" id="5410142"/>
<dbReference type="eggNOG" id="arCOG06908">
    <property type="taxonomic scope" value="Archaea"/>
</dbReference>
<accession>A7I5C9</accession>
<dbReference type="InterPro" id="IPR017896">
    <property type="entry name" value="4Fe4S_Fe-S-bd"/>
</dbReference>
<dbReference type="Pfam" id="PF13187">
    <property type="entry name" value="Fer4_9"/>
    <property type="match status" value="1"/>
</dbReference>
<dbReference type="GO" id="GO:0046872">
    <property type="term" value="F:metal ion binding"/>
    <property type="evidence" value="ECO:0007669"/>
    <property type="project" value="UniProtKB-KW"/>
</dbReference>
<dbReference type="Gene3D" id="3.30.70.20">
    <property type="match status" value="1"/>
</dbReference>
<sequence length="118" mass="12171">MPDSYAENTLRFYAEKCINCRRCTEVCPHGVFAEGEKTAVLGNPRACMECGACAKNCPVQAISVQSGVGCASAMIRAALKGKDMDGAECSCGGPGASSCCGGEACEEGCRTDSQEKAV</sequence>
<dbReference type="RefSeq" id="WP_011991428.1">
    <property type="nucleotide sequence ID" value="NC_009712.1"/>
</dbReference>
<dbReference type="NCBIfam" id="NF040864">
    <property type="entry name" value="HgcB_ferredoxin"/>
    <property type="match status" value="1"/>
</dbReference>
<keyword evidence="2" id="KW-0479">Metal-binding</keyword>
<dbReference type="Proteomes" id="UP000002408">
    <property type="component" value="Chromosome"/>
</dbReference>
<dbReference type="InterPro" id="IPR050572">
    <property type="entry name" value="Fe-S_Ferredoxin"/>
</dbReference>
<evidence type="ECO:0000256" key="1">
    <source>
        <dbReference type="ARBA" id="ARBA00022485"/>
    </source>
</evidence>
<proteinExistence type="predicted"/>
<dbReference type="SUPFAM" id="SSF54862">
    <property type="entry name" value="4Fe-4S ferredoxins"/>
    <property type="match status" value="1"/>
</dbReference>
<evidence type="ECO:0000259" key="5">
    <source>
        <dbReference type="PROSITE" id="PS51379"/>
    </source>
</evidence>
<dbReference type="KEGG" id="mbn:Mboo_0421"/>
<organism evidence="6 7">
    <name type="scientific">Methanoregula boonei (strain DSM 21154 / JCM 14090 / 6A8)</name>
    <dbReference type="NCBI Taxonomy" id="456442"/>
    <lineage>
        <taxon>Archaea</taxon>
        <taxon>Methanobacteriati</taxon>
        <taxon>Methanobacteriota</taxon>
        <taxon>Stenosarchaea group</taxon>
        <taxon>Methanomicrobia</taxon>
        <taxon>Methanomicrobiales</taxon>
        <taxon>Methanoregulaceae</taxon>
        <taxon>Methanoregula</taxon>
    </lineage>
</organism>
<evidence type="ECO:0000256" key="3">
    <source>
        <dbReference type="ARBA" id="ARBA00023004"/>
    </source>
</evidence>
<dbReference type="PANTHER" id="PTHR43687:SF4">
    <property type="entry name" value="BLR5484 PROTEIN"/>
    <property type="match status" value="1"/>
</dbReference>
<dbReference type="EMBL" id="CP000780">
    <property type="protein sequence ID" value="ABS54940.1"/>
    <property type="molecule type" value="Genomic_DNA"/>
</dbReference>
<dbReference type="PROSITE" id="PS00198">
    <property type="entry name" value="4FE4S_FER_1"/>
    <property type="match status" value="2"/>
</dbReference>
<reference evidence="7" key="1">
    <citation type="journal article" date="2015" name="Microbiology">
        <title>Genome of Methanoregula boonei 6A8 reveals adaptations to oligotrophic peatland environments.</title>
        <authorList>
            <person name="Braeuer S."/>
            <person name="Cadillo-Quiroz H."/>
            <person name="Kyrpides N."/>
            <person name="Woyke T."/>
            <person name="Goodwin L."/>
            <person name="Detter C."/>
            <person name="Podell S."/>
            <person name="Yavitt J.B."/>
            <person name="Zinder S.H."/>
        </authorList>
    </citation>
    <scope>NUCLEOTIDE SEQUENCE [LARGE SCALE GENOMIC DNA]</scope>
    <source>
        <strain evidence="7">DSM 21154 / JCM 14090 / 6A8</strain>
    </source>
</reference>
<dbReference type="HOGENOM" id="CLU_158022_0_0_2"/>
<evidence type="ECO:0000313" key="6">
    <source>
        <dbReference type="EMBL" id="ABS54940.1"/>
    </source>
</evidence>
<feature type="domain" description="4Fe-4S ferredoxin-type" evidence="5">
    <location>
        <begin position="37"/>
        <end position="67"/>
    </location>
</feature>
<evidence type="ECO:0000313" key="7">
    <source>
        <dbReference type="Proteomes" id="UP000002408"/>
    </source>
</evidence>
<keyword evidence="1" id="KW-0004">4Fe-4S</keyword>
<feature type="domain" description="4Fe-4S ferredoxin-type" evidence="5">
    <location>
        <begin position="8"/>
        <end position="36"/>
    </location>
</feature>
<dbReference type="PROSITE" id="PS51379">
    <property type="entry name" value="4FE4S_FER_2"/>
    <property type="match status" value="2"/>
</dbReference>
<keyword evidence="3" id="KW-0408">Iron</keyword>
<evidence type="ECO:0000256" key="2">
    <source>
        <dbReference type="ARBA" id="ARBA00022723"/>
    </source>
</evidence>
<dbReference type="AlphaFoldDB" id="A7I5C9"/>
<keyword evidence="4" id="KW-0411">Iron-sulfur</keyword>
<gene>
    <name evidence="6" type="ordered locus">Mboo_0421</name>
</gene>
<keyword evidence="7" id="KW-1185">Reference proteome</keyword>
<evidence type="ECO:0000256" key="4">
    <source>
        <dbReference type="ARBA" id="ARBA00023014"/>
    </source>
</evidence>
<dbReference type="OrthoDB" id="23833at2157"/>
<dbReference type="GO" id="GO:0051539">
    <property type="term" value="F:4 iron, 4 sulfur cluster binding"/>
    <property type="evidence" value="ECO:0007669"/>
    <property type="project" value="UniProtKB-KW"/>
</dbReference>
<dbReference type="GO" id="GO:0016491">
    <property type="term" value="F:oxidoreductase activity"/>
    <property type="evidence" value="ECO:0007669"/>
    <property type="project" value="UniProtKB-ARBA"/>
</dbReference>